<comment type="caution">
    <text evidence="4">The sequence shown here is derived from an EMBL/GenBank/DDBJ whole genome shotgun (WGS) entry which is preliminary data.</text>
</comment>
<dbReference type="GO" id="GO:0006123">
    <property type="term" value="P:mitochondrial electron transport, cytochrome c to oxygen"/>
    <property type="evidence" value="ECO:0007669"/>
    <property type="project" value="InterPro"/>
</dbReference>
<feature type="binding site" evidence="3">
    <location>
        <position position="156"/>
    </location>
    <ligand>
        <name>Zn(2+)</name>
        <dbReference type="ChEBI" id="CHEBI:29105"/>
    </ligand>
</feature>
<dbReference type="GeneID" id="24594874"/>
<evidence type="ECO:0000313" key="4">
    <source>
        <dbReference type="EMBL" id="KAH9592528.1"/>
    </source>
</evidence>
<dbReference type="PANTHER" id="PTHR10122">
    <property type="entry name" value="CYTOCHROME C OXIDASE SUBUNIT 5B, MITOCHONDRIAL"/>
    <property type="match status" value="1"/>
</dbReference>
<dbReference type="GO" id="GO:0045277">
    <property type="term" value="C:respiratory chain complex IV"/>
    <property type="evidence" value="ECO:0007669"/>
    <property type="project" value="InterPro"/>
</dbReference>
<gene>
    <name evidence="4" type="primary">COX5B_1</name>
    <name evidence="4" type="ORF">MS3_00010496</name>
</gene>
<keyword evidence="2 3" id="KW-0862">Zinc</keyword>
<dbReference type="InterPro" id="IPR002124">
    <property type="entry name" value="Cyt_c_oxidase_su5b"/>
</dbReference>
<dbReference type="PANTHER" id="PTHR10122:SF0">
    <property type="entry name" value="CYTOCHROME C OXIDASE SUBUNIT 5B, ISOFORM A-RELATED"/>
    <property type="match status" value="1"/>
</dbReference>
<reference evidence="4" key="1">
    <citation type="journal article" date="2012" name="Nat. Genet.">
        <title>Whole-genome sequence of Schistosoma haematobium.</title>
        <authorList>
            <person name="Young N.D."/>
            <person name="Jex A.R."/>
            <person name="Li B."/>
            <person name="Liu S."/>
            <person name="Yang L."/>
            <person name="Xiong Z."/>
            <person name="Li Y."/>
            <person name="Cantacessi C."/>
            <person name="Hall R.S."/>
            <person name="Xu X."/>
            <person name="Chen F."/>
            <person name="Wu X."/>
            <person name="Zerlotini A."/>
            <person name="Oliveira G."/>
            <person name="Hofmann A."/>
            <person name="Zhang G."/>
            <person name="Fang X."/>
            <person name="Kang Y."/>
            <person name="Campbell B.E."/>
            <person name="Loukas A."/>
            <person name="Ranganathan S."/>
            <person name="Rollinson D."/>
            <person name="Rinaldi G."/>
            <person name="Brindley P.J."/>
            <person name="Yang H."/>
            <person name="Wang J."/>
            <person name="Wang J."/>
            <person name="Gasser R.B."/>
        </authorList>
    </citation>
    <scope>NUCLEOTIDE SEQUENCE</scope>
</reference>
<sequence>DYTLGALPACKIALFFGLKSHTCTPISKSWMMFAYSRINVVRSIPLVRSYVGSCYLRLFTTKSDANESSENCVVSDFPLLSEAVNAKDFELVSKIVVEQDPFEVKRIRIPIENSKSSPNLIPSQSHRRMVGCICEPEADSINWLELEKGDPVQCYCGHWFKLVNYEDYFNMTNQ</sequence>
<evidence type="ECO:0000256" key="2">
    <source>
        <dbReference type="ARBA" id="ARBA00022833"/>
    </source>
</evidence>
<organism evidence="4 5">
    <name type="scientific">Schistosoma haematobium</name>
    <name type="common">Blood fluke</name>
    <dbReference type="NCBI Taxonomy" id="6185"/>
    <lineage>
        <taxon>Eukaryota</taxon>
        <taxon>Metazoa</taxon>
        <taxon>Spiralia</taxon>
        <taxon>Lophotrochozoa</taxon>
        <taxon>Platyhelminthes</taxon>
        <taxon>Trematoda</taxon>
        <taxon>Digenea</taxon>
        <taxon>Strigeidida</taxon>
        <taxon>Schistosomatoidea</taxon>
        <taxon>Schistosomatidae</taxon>
        <taxon>Schistosoma</taxon>
    </lineage>
</organism>
<reference evidence="4" key="2">
    <citation type="journal article" date="2019" name="Gigascience">
        <title>High-quality Schistosoma haematobium genome achieved by single-molecule and long-range sequencing.</title>
        <authorList>
            <person name="Stroehlein A.J."/>
            <person name="Korhonen P.K."/>
            <person name="Chong T.M."/>
            <person name="Lim Y.L."/>
            <person name="Chan K.G."/>
            <person name="Webster B."/>
            <person name="Rollinson D."/>
            <person name="Brindley P.J."/>
            <person name="Gasser R.B."/>
            <person name="Young N.D."/>
        </authorList>
    </citation>
    <scope>NUCLEOTIDE SEQUENCE</scope>
</reference>
<keyword evidence="1 3" id="KW-0479">Metal-binding</keyword>
<dbReference type="GO" id="GO:0005740">
    <property type="term" value="C:mitochondrial envelope"/>
    <property type="evidence" value="ECO:0007669"/>
    <property type="project" value="InterPro"/>
</dbReference>
<feature type="binding site" evidence="3">
    <location>
        <position position="132"/>
    </location>
    <ligand>
        <name>Zn(2+)</name>
        <dbReference type="ChEBI" id="CHEBI:29105"/>
    </ligand>
</feature>
<proteinExistence type="predicted"/>
<feature type="binding site" evidence="3">
    <location>
        <position position="154"/>
    </location>
    <ligand>
        <name>Zn(2+)</name>
        <dbReference type="ChEBI" id="CHEBI:29105"/>
    </ligand>
</feature>
<name>A0A922LSE7_SCHHA</name>
<dbReference type="SUPFAM" id="SSF57802">
    <property type="entry name" value="Rubredoxin-like"/>
    <property type="match status" value="1"/>
</dbReference>
<dbReference type="AlphaFoldDB" id="A0A922LSE7"/>
<dbReference type="PROSITE" id="PS51359">
    <property type="entry name" value="COX5B_2"/>
    <property type="match status" value="1"/>
</dbReference>
<feature type="binding site" evidence="3">
    <location>
        <position position="134"/>
    </location>
    <ligand>
        <name>Zn(2+)</name>
        <dbReference type="ChEBI" id="CHEBI:29105"/>
    </ligand>
</feature>
<keyword evidence="5" id="KW-1185">Reference proteome</keyword>
<evidence type="ECO:0000256" key="1">
    <source>
        <dbReference type="ARBA" id="ARBA00022723"/>
    </source>
</evidence>
<dbReference type="RefSeq" id="XP_051072510.1">
    <property type="nucleotide sequence ID" value="XM_051218871.1"/>
</dbReference>
<dbReference type="InterPro" id="IPR036972">
    <property type="entry name" value="Cyt_c_oxidase_su5b_sf"/>
</dbReference>
<feature type="non-terminal residue" evidence="4">
    <location>
        <position position="174"/>
    </location>
</feature>
<evidence type="ECO:0000256" key="3">
    <source>
        <dbReference type="PIRSR" id="PIRSR602124-1"/>
    </source>
</evidence>
<dbReference type="Gene3D" id="2.60.11.10">
    <property type="entry name" value="Cytochrome c oxidase, subunit Vb"/>
    <property type="match status" value="1"/>
</dbReference>
<protein>
    <submittedName>
        <fullName evidence="4">Cytochrome c oxidase subunit 5B</fullName>
    </submittedName>
</protein>
<reference evidence="4" key="4">
    <citation type="journal article" date="2022" name="PLoS Pathog.">
        <title>Chromosome-level genome of Schistosoma haematobium underpins genome-wide explorations of molecular variation.</title>
        <authorList>
            <person name="Stroehlein A.J."/>
            <person name="Korhonen P.K."/>
            <person name="Lee V.V."/>
            <person name="Ralph S.A."/>
            <person name="Mentink-Kane M."/>
            <person name="You H."/>
            <person name="McManus D.P."/>
            <person name="Tchuente L.T."/>
            <person name="Stothard J.R."/>
            <person name="Kaur P."/>
            <person name="Dudchenko O."/>
            <person name="Aiden E.L."/>
            <person name="Yang B."/>
            <person name="Yang H."/>
            <person name="Emery A.M."/>
            <person name="Webster B.L."/>
            <person name="Brindley P.J."/>
            <person name="Rollinson D."/>
            <person name="Chang B.C.H."/>
            <person name="Gasser R.B."/>
            <person name="Young N.D."/>
        </authorList>
    </citation>
    <scope>NUCLEOTIDE SEQUENCE</scope>
</reference>
<evidence type="ECO:0000313" key="5">
    <source>
        <dbReference type="Proteomes" id="UP000471633"/>
    </source>
</evidence>
<accession>A0A922LSE7</accession>
<dbReference type="CTD" id="24594874"/>
<reference evidence="4" key="3">
    <citation type="submission" date="2021-06" db="EMBL/GenBank/DDBJ databases">
        <title>Chromosome-level genome assembly for S. haematobium.</title>
        <authorList>
            <person name="Stroehlein A.J."/>
        </authorList>
    </citation>
    <scope>NUCLEOTIDE SEQUENCE</scope>
</reference>
<dbReference type="GO" id="GO:0046872">
    <property type="term" value="F:metal ion binding"/>
    <property type="evidence" value="ECO:0007669"/>
    <property type="project" value="UniProtKB-KW"/>
</dbReference>
<dbReference type="KEGG" id="shx:MS3_00010496"/>
<dbReference type="EMBL" id="AMPZ03000002">
    <property type="protein sequence ID" value="KAH9592528.1"/>
    <property type="molecule type" value="Genomic_DNA"/>
</dbReference>
<dbReference type="Proteomes" id="UP000471633">
    <property type="component" value="Unassembled WGS sequence"/>
</dbReference>